<evidence type="ECO:0000313" key="1">
    <source>
        <dbReference type="EMBL" id="KRM96383.1"/>
    </source>
</evidence>
<dbReference type="Gene3D" id="1.10.150.240">
    <property type="entry name" value="Putative phosphatase, domain 2"/>
    <property type="match status" value="1"/>
</dbReference>
<name>A0A0R2CWV1_9LACO</name>
<dbReference type="GO" id="GO:0008967">
    <property type="term" value="F:phosphoglycolate phosphatase activity"/>
    <property type="evidence" value="ECO:0007669"/>
    <property type="project" value="TreeGrafter"/>
</dbReference>
<dbReference type="SFLD" id="SFLDG01129">
    <property type="entry name" value="C1.5:_HAD__Beta-PGM__Phosphata"/>
    <property type="match status" value="1"/>
</dbReference>
<protein>
    <submittedName>
        <fullName evidence="1">Phosphoglycolate phosphatase</fullName>
    </submittedName>
</protein>
<dbReference type="SFLD" id="SFLDS00003">
    <property type="entry name" value="Haloacid_Dehalogenase"/>
    <property type="match status" value="1"/>
</dbReference>
<organism evidence="1 2">
    <name type="scientific">Liquorilactobacillus aquaticus DSM 21051</name>
    <dbReference type="NCBI Taxonomy" id="1423725"/>
    <lineage>
        <taxon>Bacteria</taxon>
        <taxon>Bacillati</taxon>
        <taxon>Bacillota</taxon>
        <taxon>Bacilli</taxon>
        <taxon>Lactobacillales</taxon>
        <taxon>Lactobacillaceae</taxon>
        <taxon>Liquorilactobacillus</taxon>
    </lineage>
</organism>
<proteinExistence type="predicted"/>
<dbReference type="InterPro" id="IPR023198">
    <property type="entry name" value="PGP-like_dom2"/>
</dbReference>
<dbReference type="GO" id="GO:0005829">
    <property type="term" value="C:cytosol"/>
    <property type="evidence" value="ECO:0007669"/>
    <property type="project" value="TreeGrafter"/>
</dbReference>
<dbReference type="RefSeq" id="WP_057875699.1">
    <property type="nucleotide sequence ID" value="NZ_AYZD01000015.1"/>
</dbReference>
<comment type="caution">
    <text evidence="1">The sequence shown here is derived from an EMBL/GenBank/DDBJ whole genome shotgun (WGS) entry which is preliminary data.</text>
</comment>
<dbReference type="EMBL" id="AYZD01000015">
    <property type="protein sequence ID" value="KRM96383.1"/>
    <property type="molecule type" value="Genomic_DNA"/>
</dbReference>
<dbReference type="PANTHER" id="PTHR43434">
    <property type="entry name" value="PHOSPHOGLYCOLATE PHOSPHATASE"/>
    <property type="match status" value="1"/>
</dbReference>
<dbReference type="OrthoDB" id="9807630at2"/>
<dbReference type="PANTHER" id="PTHR43434:SF25">
    <property type="entry name" value="PHOSPHOGLYCOLATE PHOSPHATASE"/>
    <property type="match status" value="1"/>
</dbReference>
<dbReference type="Gene3D" id="3.40.50.1000">
    <property type="entry name" value="HAD superfamily/HAD-like"/>
    <property type="match status" value="1"/>
</dbReference>
<dbReference type="InterPro" id="IPR036412">
    <property type="entry name" value="HAD-like_sf"/>
</dbReference>
<dbReference type="NCBIfam" id="TIGR01549">
    <property type="entry name" value="HAD-SF-IA-v1"/>
    <property type="match status" value="1"/>
</dbReference>
<dbReference type="InterPro" id="IPR023214">
    <property type="entry name" value="HAD_sf"/>
</dbReference>
<reference evidence="1 2" key="1">
    <citation type="journal article" date="2015" name="Genome Announc.">
        <title>Expanding the biotechnology potential of lactobacilli through comparative genomics of 213 strains and associated genera.</title>
        <authorList>
            <person name="Sun Z."/>
            <person name="Harris H.M."/>
            <person name="McCann A."/>
            <person name="Guo C."/>
            <person name="Argimon S."/>
            <person name="Zhang W."/>
            <person name="Yang X."/>
            <person name="Jeffery I.B."/>
            <person name="Cooney J.C."/>
            <person name="Kagawa T.F."/>
            <person name="Liu W."/>
            <person name="Song Y."/>
            <person name="Salvetti E."/>
            <person name="Wrobel A."/>
            <person name="Rasinkangas P."/>
            <person name="Parkhill J."/>
            <person name="Rea M.C."/>
            <person name="O'Sullivan O."/>
            <person name="Ritari J."/>
            <person name="Douillard F.P."/>
            <person name="Paul Ross R."/>
            <person name="Yang R."/>
            <person name="Briner A.E."/>
            <person name="Felis G.E."/>
            <person name="de Vos W.M."/>
            <person name="Barrangou R."/>
            <person name="Klaenhammer T.R."/>
            <person name="Caufield P.W."/>
            <person name="Cui Y."/>
            <person name="Zhang H."/>
            <person name="O'Toole P.W."/>
        </authorList>
    </citation>
    <scope>NUCLEOTIDE SEQUENCE [LARGE SCALE GENOMIC DNA]</scope>
    <source>
        <strain evidence="1 2">DSM 21051</strain>
    </source>
</reference>
<dbReference type="InterPro" id="IPR006439">
    <property type="entry name" value="HAD-SF_hydro_IA"/>
</dbReference>
<accession>A0A0R2CWV1</accession>
<dbReference type="STRING" id="1423725.FC19_GL000671"/>
<dbReference type="InterPro" id="IPR050155">
    <property type="entry name" value="HAD-like_hydrolase_sf"/>
</dbReference>
<dbReference type="SUPFAM" id="SSF56784">
    <property type="entry name" value="HAD-like"/>
    <property type="match status" value="1"/>
</dbReference>
<dbReference type="GO" id="GO:0006281">
    <property type="term" value="P:DNA repair"/>
    <property type="evidence" value="ECO:0007669"/>
    <property type="project" value="TreeGrafter"/>
</dbReference>
<sequence>MTDYFWDFDGTLYDTYRGMVKSFVIACTESGFKVESDQVYKSMRRTSLHQTFAIFLKNVDFKKKQRIVTRYETVEKSEQTNDRPFKGAAEVCKWVIEQNGRNFLVTHRNKSALNMLKRDQFTSLFTGCVTSENNFPRKPNPASLNFLCDQYQVDKDNSFMVGDRALDIEAAHKAGIKGILFDPDDIIFVETVPDKRIKSLLKIIV</sequence>
<gene>
    <name evidence="1" type="ORF">FC19_GL000671</name>
</gene>
<evidence type="ECO:0000313" key="2">
    <source>
        <dbReference type="Proteomes" id="UP000051015"/>
    </source>
</evidence>
<dbReference type="AlphaFoldDB" id="A0A0R2CWV1"/>
<dbReference type="Pfam" id="PF13419">
    <property type="entry name" value="HAD_2"/>
    <property type="match status" value="1"/>
</dbReference>
<dbReference type="InterPro" id="IPR041492">
    <property type="entry name" value="HAD_2"/>
</dbReference>
<dbReference type="Proteomes" id="UP000051015">
    <property type="component" value="Unassembled WGS sequence"/>
</dbReference>
<dbReference type="PATRIC" id="fig|1423725.3.peg.694"/>
<keyword evidence="2" id="KW-1185">Reference proteome</keyword>